<sequence length="63" mass="7513">MRFKEKYLAGEIDFETIDDYIDEWNNSTTSDTLAAFLGLNEEEEDLWIEESDEALKEYLDRNK</sequence>
<organism evidence="1 2">
    <name type="scientific">Lacrimispora defluvii</name>
    <dbReference type="NCBI Taxonomy" id="2719233"/>
    <lineage>
        <taxon>Bacteria</taxon>
        <taxon>Bacillati</taxon>
        <taxon>Bacillota</taxon>
        <taxon>Clostridia</taxon>
        <taxon>Lachnospirales</taxon>
        <taxon>Lachnospiraceae</taxon>
        <taxon>Lacrimispora</taxon>
    </lineage>
</organism>
<dbReference type="Proteomes" id="UP000539052">
    <property type="component" value="Unassembled WGS sequence"/>
</dbReference>
<reference evidence="1 2" key="1">
    <citation type="submission" date="2020-03" db="EMBL/GenBank/DDBJ databases">
        <title>Genome Sequence of industrial isolate, B5A.</title>
        <authorList>
            <person name="Sharma S."/>
            <person name="Patil P.B."/>
            <person name="Korpole S."/>
        </authorList>
    </citation>
    <scope>NUCLEOTIDE SEQUENCE [LARGE SCALE GENOMIC DNA]</scope>
    <source>
        <strain evidence="1 2">PI-S10-B5A</strain>
    </source>
</reference>
<keyword evidence="2" id="KW-1185">Reference proteome</keyword>
<accession>A0ABX1VNV5</accession>
<proteinExistence type="predicted"/>
<dbReference type="RefSeq" id="WP_170820729.1">
    <property type="nucleotide sequence ID" value="NZ_JAAOXG010000012.1"/>
</dbReference>
<name>A0ABX1VNV5_9FIRM</name>
<evidence type="ECO:0000313" key="2">
    <source>
        <dbReference type="Proteomes" id="UP000539052"/>
    </source>
</evidence>
<comment type="caution">
    <text evidence="1">The sequence shown here is derived from an EMBL/GenBank/DDBJ whole genome shotgun (WGS) entry which is preliminary data.</text>
</comment>
<evidence type="ECO:0000313" key="1">
    <source>
        <dbReference type="EMBL" id="NNJ29464.1"/>
    </source>
</evidence>
<gene>
    <name evidence="1" type="ORF">G9470_06550</name>
</gene>
<dbReference type="EMBL" id="JAAOXG010000012">
    <property type="protein sequence ID" value="NNJ29464.1"/>
    <property type="molecule type" value="Genomic_DNA"/>
</dbReference>
<protein>
    <submittedName>
        <fullName evidence="1">Uncharacterized protein</fullName>
    </submittedName>
</protein>